<sequence>MSVSQGTQIGSFDRIRHKARRRLAMPFEGRQDLMKLLRSGEVDEEDLLECLKDDVRGRDPLEDKADHAAHQKDKDWWTPLHWAAQDGHERLAEKLLGLRVSTNAADTCGATPLMIAAFNGRTRIIEALLKDRSTDVRQTNKYLTTALHYAAQRGHAASIEMLVESNAEVNALDRHSDTPLSWAARSGHLDAVKKLIEYRADPLLDNNASEDPIELAKANGHEEVAEVMEASVDDKEQLAMST</sequence>
<evidence type="ECO:0000313" key="5">
    <source>
        <dbReference type="Proteomes" id="UP001642484"/>
    </source>
</evidence>
<evidence type="ECO:0000256" key="1">
    <source>
        <dbReference type="ARBA" id="ARBA00022737"/>
    </source>
</evidence>
<dbReference type="Gene3D" id="1.25.40.20">
    <property type="entry name" value="Ankyrin repeat-containing domain"/>
    <property type="match status" value="2"/>
</dbReference>
<keyword evidence="1" id="KW-0677">Repeat</keyword>
<keyword evidence="2 3" id="KW-0040">ANK repeat</keyword>
<dbReference type="PANTHER" id="PTHR24198:SF165">
    <property type="entry name" value="ANKYRIN REPEAT-CONTAINING PROTEIN-RELATED"/>
    <property type="match status" value="1"/>
</dbReference>
<dbReference type="PROSITE" id="PS50088">
    <property type="entry name" value="ANK_REPEAT"/>
    <property type="match status" value="3"/>
</dbReference>
<feature type="repeat" description="ANK" evidence="3">
    <location>
        <begin position="142"/>
        <end position="174"/>
    </location>
</feature>
<name>A0ABP0HWW6_9DINO</name>
<reference evidence="4 5" key="1">
    <citation type="submission" date="2024-02" db="EMBL/GenBank/DDBJ databases">
        <authorList>
            <person name="Chen Y."/>
            <person name="Shah S."/>
            <person name="Dougan E. K."/>
            <person name="Thang M."/>
            <person name="Chan C."/>
        </authorList>
    </citation>
    <scope>NUCLEOTIDE SEQUENCE [LARGE SCALE GENOMIC DNA]</scope>
</reference>
<evidence type="ECO:0000256" key="2">
    <source>
        <dbReference type="ARBA" id="ARBA00023043"/>
    </source>
</evidence>
<feature type="repeat" description="ANK" evidence="3">
    <location>
        <begin position="75"/>
        <end position="107"/>
    </location>
</feature>
<dbReference type="PANTHER" id="PTHR24198">
    <property type="entry name" value="ANKYRIN REPEAT AND PROTEIN KINASE DOMAIN-CONTAINING PROTEIN"/>
    <property type="match status" value="1"/>
</dbReference>
<organism evidence="4 5">
    <name type="scientific">Durusdinium trenchii</name>
    <dbReference type="NCBI Taxonomy" id="1381693"/>
    <lineage>
        <taxon>Eukaryota</taxon>
        <taxon>Sar</taxon>
        <taxon>Alveolata</taxon>
        <taxon>Dinophyceae</taxon>
        <taxon>Suessiales</taxon>
        <taxon>Symbiodiniaceae</taxon>
        <taxon>Durusdinium</taxon>
    </lineage>
</organism>
<protein>
    <submittedName>
        <fullName evidence="4">Uncharacterized protein</fullName>
    </submittedName>
</protein>
<dbReference type="SUPFAM" id="SSF48403">
    <property type="entry name" value="Ankyrin repeat"/>
    <property type="match status" value="1"/>
</dbReference>
<dbReference type="PROSITE" id="PS50297">
    <property type="entry name" value="ANK_REP_REGION"/>
    <property type="match status" value="2"/>
</dbReference>
<accession>A0ABP0HWW6</accession>
<evidence type="ECO:0000256" key="3">
    <source>
        <dbReference type="PROSITE-ProRule" id="PRU00023"/>
    </source>
</evidence>
<dbReference type="Pfam" id="PF12796">
    <property type="entry name" value="Ank_2"/>
    <property type="match status" value="1"/>
</dbReference>
<proteinExistence type="predicted"/>
<gene>
    <name evidence="4" type="ORF">CCMP2556_LOCUS3761</name>
</gene>
<dbReference type="EMBL" id="CAXAMN010001492">
    <property type="protein sequence ID" value="CAK8994720.1"/>
    <property type="molecule type" value="Genomic_DNA"/>
</dbReference>
<dbReference type="Proteomes" id="UP001642484">
    <property type="component" value="Unassembled WGS sequence"/>
</dbReference>
<keyword evidence="5" id="KW-1185">Reference proteome</keyword>
<dbReference type="SMART" id="SM00248">
    <property type="entry name" value="ANK"/>
    <property type="match status" value="4"/>
</dbReference>
<dbReference type="Pfam" id="PF00023">
    <property type="entry name" value="Ank"/>
    <property type="match status" value="1"/>
</dbReference>
<dbReference type="InterPro" id="IPR036770">
    <property type="entry name" value="Ankyrin_rpt-contain_sf"/>
</dbReference>
<evidence type="ECO:0000313" key="4">
    <source>
        <dbReference type="EMBL" id="CAK8994720.1"/>
    </source>
</evidence>
<feature type="repeat" description="ANK" evidence="3">
    <location>
        <begin position="175"/>
        <end position="207"/>
    </location>
</feature>
<dbReference type="InterPro" id="IPR002110">
    <property type="entry name" value="Ankyrin_rpt"/>
</dbReference>
<comment type="caution">
    <text evidence="4">The sequence shown here is derived from an EMBL/GenBank/DDBJ whole genome shotgun (WGS) entry which is preliminary data.</text>
</comment>